<organism evidence="3 4">
    <name type="scientific">Luteibacter rhizovicinus</name>
    <dbReference type="NCBI Taxonomy" id="242606"/>
    <lineage>
        <taxon>Bacteria</taxon>
        <taxon>Pseudomonadati</taxon>
        <taxon>Pseudomonadota</taxon>
        <taxon>Gammaproteobacteria</taxon>
        <taxon>Lysobacterales</taxon>
        <taxon>Rhodanobacteraceae</taxon>
        <taxon>Luteibacter</taxon>
    </lineage>
</organism>
<sequence>MNAFLKSAACCVAVGALGACSAGNADSGATAEPSALVQVKPAVQGDLPDVVTAYGVATAAADAVITLNVQAQGSLTRIDAIPGQAVKRGQRLLVFTLAAPSMATLRQARTALDVANAQRQHTAQLFAQQLATKDQLAQAVKAADDARSALDALPAASAPDGTINIVAPFDGVVTAFGATAGDTVQPGAALVSLGRSDRLSVIAGIEANAMNRVKAGNTVTMSPLDDGKDVSGAVRRVASSLDPKTHQAAAEIVPEGQPVAGMTYRAAITVGLWHGWLLPREAVIGEGADTHIFQTDKGKAVSVPVTVLGEHDDMTAVSGPVQPDRPVVTVGAAQLENDMQVRSGNAPAAR</sequence>
<dbReference type="SUPFAM" id="SSF111369">
    <property type="entry name" value="HlyD-like secretion proteins"/>
    <property type="match status" value="1"/>
</dbReference>
<dbReference type="Gene3D" id="1.10.287.470">
    <property type="entry name" value="Helix hairpin bin"/>
    <property type="match status" value="1"/>
</dbReference>
<dbReference type="Gene3D" id="2.40.420.20">
    <property type="match status" value="1"/>
</dbReference>
<name>A0A4R3YFU5_9GAMM</name>
<dbReference type="PANTHER" id="PTHR30469:SF15">
    <property type="entry name" value="HLYD FAMILY OF SECRETION PROTEINS"/>
    <property type="match status" value="1"/>
</dbReference>
<protein>
    <submittedName>
        <fullName evidence="3">RND family efflux transporter MFP subunit</fullName>
    </submittedName>
</protein>
<dbReference type="Proteomes" id="UP000295645">
    <property type="component" value="Unassembled WGS sequence"/>
</dbReference>
<evidence type="ECO:0000256" key="1">
    <source>
        <dbReference type="ARBA" id="ARBA00009477"/>
    </source>
</evidence>
<gene>
    <name evidence="3" type="ORF">EC912_11138</name>
</gene>
<dbReference type="NCBIfam" id="TIGR01730">
    <property type="entry name" value="RND_mfp"/>
    <property type="match status" value="1"/>
</dbReference>
<dbReference type="AlphaFoldDB" id="A0A4R3YFU5"/>
<dbReference type="RefSeq" id="WP_132147248.1">
    <property type="nucleotide sequence ID" value="NZ_SMCS01000011.1"/>
</dbReference>
<dbReference type="Gene3D" id="2.40.50.100">
    <property type="match status" value="1"/>
</dbReference>
<accession>A0A4R3YFU5</accession>
<dbReference type="EMBL" id="SMCS01000011">
    <property type="protein sequence ID" value="TCV91445.1"/>
    <property type="molecule type" value="Genomic_DNA"/>
</dbReference>
<dbReference type="PROSITE" id="PS51257">
    <property type="entry name" value="PROKAR_LIPOPROTEIN"/>
    <property type="match status" value="1"/>
</dbReference>
<evidence type="ECO:0000313" key="4">
    <source>
        <dbReference type="Proteomes" id="UP000295645"/>
    </source>
</evidence>
<feature type="chain" id="PRO_5020462557" evidence="2">
    <location>
        <begin position="26"/>
        <end position="350"/>
    </location>
</feature>
<evidence type="ECO:0000313" key="3">
    <source>
        <dbReference type="EMBL" id="TCV91445.1"/>
    </source>
</evidence>
<reference evidence="3 4" key="1">
    <citation type="submission" date="2019-03" db="EMBL/GenBank/DDBJ databases">
        <title>Above-ground endophytic microbial communities from plants in different locations in the United States.</title>
        <authorList>
            <person name="Frank C."/>
        </authorList>
    </citation>
    <scope>NUCLEOTIDE SEQUENCE [LARGE SCALE GENOMIC DNA]</scope>
    <source>
        <strain evidence="3 4">LP_13_YM</strain>
    </source>
</reference>
<comment type="caution">
    <text evidence="3">The sequence shown here is derived from an EMBL/GenBank/DDBJ whole genome shotgun (WGS) entry which is preliminary data.</text>
</comment>
<keyword evidence="4" id="KW-1185">Reference proteome</keyword>
<comment type="similarity">
    <text evidence="1">Belongs to the membrane fusion protein (MFP) (TC 8.A.1) family.</text>
</comment>
<keyword evidence="2" id="KW-0732">Signal</keyword>
<dbReference type="GO" id="GO:1990281">
    <property type="term" value="C:efflux pump complex"/>
    <property type="evidence" value="ECO:0007669"/>
    <property type="project" value="TreeGrafter"/>
</dbReference>
<dbReference type="Gene3D" id="2.40.30.170">
    <property type="match status" value="1"/>
</dbReference>
<dbReference type="OrthoDB" id="7376177at2"/>
<feature type="signal peptide" evidence="2">
    <location>
        <begin position="1"/>
        <end position="25"/>
    </location>
</feature>
<proteinExistence type="inferred from homology"/>
<dbReference type="GO" id="GO:0015562">
    <property type="term" value="F:efflux transmembrane transporter activity"/>
    <property type="evidence" value="ECO:0007669"/>
    <property type="project" value="TreeGrafter"/>
</dbReference>
<evidence type="ECO:0000256" key="2">
    <source>
        <dbReference type="SAM" id="SignalP"/>
    </source>
</evidence>
<dbReference type="PANTHER" id="PTHR30469">
    <property type="entry name" value="MULTIDRUG RESISTANCE PROTEIN MDTA"/>
    <property type="match status" value="1"/>
</dbReference>
<dbReference type="InterPro" id="IPR006143">
    <property type="entry name" value="RND_pump_MFP"/>
</dbReference>